<dbReference type="Pfam" id="PF00156">
    <property type="entry name" value="Pribosyltran"/>
    <property type="match status" value="1"/>
</dbReference>
<dbReference type="PANTHER" id="PTHR32315">
    <property type="entry name" value="ADENINE PHOSPHORIBOSYLTRANSFERASE"/>
    <property type="match status" value="1"/>
</dbReference>
<comment type="pathway">
    <text evidence="4 11">Purine metabolism; AMP biosynthesis via salvage pathway; AMP from adenine: step 1/1.</text>
</comment>
<evidence type="ECO:0000256" key="3">
    <source>
        <dbReference type="ARBA" id="ARBA00004496"/>
    </source>
</evidence>
<comment type="similarity">
    <text evidence="5 11">Belongs to the purine/pyrimidine phosphoribosyltransferase family.</text>
</comment>
<comment type="subunit">
    <text evidence="11">Homodimer.</text>
</comment>
<evidence type="ECO:0000259" key="12">
    <source>
        <dbReference type="Pfam" id="PF00156"/>
    </source>
</evidence>
<gene>
    <name evidence="11" type="primary">apt</name>
    <name evidence="13" type="ORF">P9H32_05705</name>
</gene>
<comment type="caution">
    <text evidence="13">The sequence shown here is derived from an EMBL/GenBank/DDBJ whole genome shotgun (WGS) entry which is preliminary data.</text>
</comment>
<dbReference type="GO" id="GO:0003999">
    <property type="term" value="F:adenine phosphoribosyltransferase activity"/>
    <property type="evidence" value="ECO:0007669"/>
    <property type="project" value="UniProtKB-EC"/>
</dbReference>
<accession>A0ABU5MV80</accession>
<dbReference type="Proteomes" id="UP001290861">
    <property type="component" value="Unassembled WGS sequence"/>
</dbReference>
<evidence type="ECO:0000256" key="5">
    <source>
        <dbReference type="ARBA" id="ARBA00008391"/>
    </source>
</evidence>
<dbReference type="NCBIfam" id="NF002636">
    <property type="entry name" value="PRK02304.1-5"/>
    <property type="match status" value="1"/>
</dbReference>
<dbReference type="InterPro" id="IPR005764">
    <property type="entry name" value="Ade_phspho_trans"/>
</dbReference>
<dbReference type="RefSeq" id="WP_322607918.1">
    <property type="nucleotide sequence ID" value="NZ_JARVCO010000007.1"/>
</dbReference>
<dbReference type="EC" id="2.4.2.7" evidence="6 11"/>
<proteinExistence type="inferred from homology"/>
<protein>
    <recommendedName>
        <fullName evidence="6 11">Adenine phosphoribosyltransferase</fullName>
        <shortName evidence="11">APRT</shortName>
        <ecNumber evidence="6 11">2.4.2.7</ecNumber>
    </recommendedName>
</protein>
<dbReference type="EMBL" id="JARVCO010000007">
    <property type="protein sequence ID" value="MDZ8118119.1"/>
    <property type="molecule type" value="Genomic_DNA"/>
</dbReference>
<comment type="subcellular location">
    <subcellularLocation>
        <location evidence="3 11">Cytoplasm</location>
    </subcellularLocation>
</comment>
<keyword evidence="8 11" id="KW-0328">Glycosyltransferase</keyword>
<evidence type="ECO:0000256" key="10">
    <source>
        <dbReference type="ARBA" id="ARBA00022726"/>
    </source>
</evidence>
<dbReference type="HAMAP" id="MF_00004">
    <property type="entry name" value="Aden_phosphoribosyltr"/>
    <property type="match status" value="1"/>
</dbReference>
<dbReference type="SUPFAM" id="SSF53271">
    <property type="entry name" value="PRTase-like"/>
    <property type="match status" value="1"/>
</dbReference>
<dbReference type="InterPro" id="IPR050054">
    <property type="entry name" value="UPRTase/APRTase"/>
</dbReference>
<sequence>MKKISDGIRTITDFPKPGIEFKDITTLLSDGELFRMTIDTFAERYRNEHIDMVVGVEARGFIFASALAYVLGAGTCLVRKPGKLPHTVHRESYELEYGTDSVEIHQDAFEPGQRIVVIDDILATGGTVGATAKLISNNFEVEIVELAFLLELGFLNGRKKLGNHKVFSLVKS</sequence>
<organism evidence="13 14">
    <name type="scientific">Pontiella agarivorans</name>
    <dbReference type="NCBI Taxonomy" id="3038953"/>
    <lineage>
        <taxon>Bacteria</taxon>
        <taxon>Pseudomonadati</taxon>
        <taxon>Kiritimatiellota</taxon>
        <taxon>Kiritimatiellia</taxon>
        <taxon>Kiritimatiellales</taxon>
        <taxon>Pontiellaceae</taxon>
        <taxon>Pontiella</taxon>
    </lineage>
</organism>
<dbReference type="NCBIfam" id="TIGR01090">
    <property type="entry name" value="apt"/>
    <property type="match status" value="1"/>
</dbReference>
<evidence type="ECO:0000256" key="8">
    <source>
        <dbReference type="ARBA" id="ARBA00022676"/>
    </source>
</evidence>
<dbReference type="NCBIfam" id="NF002634">
    <property type="entry name" value="PRK02304.1-3"/>
    <property type="match status" value="1"/>
</dbReference>
<evidence type="ECO:0000313" key="13">
    <source>
        <dbReference type="EMBL" id="MDZ8118119.1"/>
    </source>
</evidence>
<evidence type="ECO:0000256" key="9">
    <source>
        <dbReference type="ARBA" id="ARBA00022679"/>
    </source>
</evidence>
<dbReference type="CDD" id="cd06223">
    <property type="entry name" value="PRTases_typeI"/>
    <property type="match status" value="1"/>
</dbReference>
<keyword evidence="10 11" id="KW-0660">Purine salvage</keyword>
<name>A0ABU5MV80_9BACT</name>
<reference evidence="13 14" key="1">
    <citation type="journal article" date="2024" name="Appl. Environ. Microbiol.">
        <title>Pontiella agarivorans sp. nov., a novel marine anaerobic bacterium capable of degrading macroalgal polysaccharides and fixing nitrogen.</title>
        <authorList>
            <person name="Liu N."/>
            <person name="Kivenson V."/>
            <person name="Peng X."/>
            <person name="Cui Z."/>
            <person name="Lankiewicz T.S."/>
            <person name="Gosselin K.M."/>
            <person name="English C.J."/>
            <person name="Blair E.M."/>
            <person name="O'Malley M.A."/>
            <person name="Valentine D.L."/>
        </authorList>
    </citation>
    <scope>NUCLEOTIDE SEQUENCE [LARGE SCALE GENOMIC DNA]</scope>
    <source>
        <strain evidence="13 14">NLcol2</strain>
    </source>
</reference>
<comment type="function">
    <text evidence="2 11">Catalyzes a salvage reaction resulting in the formation of AMP, that is energically less costly than de novo synthesis.</text>
</comment>
<keyword evidence="9 11" id="KW-0808">Transferase</keyword>
<keyword evidence="7 11" id="KW-0963">Cytoplasm</keyword>
<evidence type="ECO:0000256" key="6">
    <source>
        <dbReference type="ARBA" id="ARBA00011893"/>
    </source>
</evidence>
<evidence type="ECO:0000256" key="1">
    <source>
        <dbReference type="ARBA" id="ARBA00000868"/>
    </source>
</evidence>
<evidence type="ECO:0000256" key="11">
    <source>
        <dbReference type="HAMAP-Rule" id="MF_00004"/>
    </source>
</evidence>
<evidence type="ECO:0000256" key="7">
    <source>
        <dbReference type="ARBA" id="ARBA00022490"/>
    </source>
</evidence>
<dbReference type="Gene3D" id="3.40.50.2020">
    <property type="match status" value="1"/>
</dbReference>
<keyword evidence="14" id="KW-1185">Reference proteome</keyword>
<evidence type="ECO:0000313" key="14">
    <source>
        <dbReference type="Proteomes" id="UP001290861"/>
    </source>
</evidence>
<dbReference type="InterPro" id="IPR000836">
    <property type="entry name" value="PRTase_dom"/>
</dbReference>
<evidence type="ECO:0000256" key="4">
    <source>
        <dbReference type="ARBA" id="ARBA00004659"/>
    </source>
</evidence>
<comment type="catalytic activity">
    <reaction evidence="1 11">
        <text>AMP + diphosphate = 5-phospho-alpha-D-ribose 1-diphosphate + adenine</text>
        <dbReference type="Rhea" id="RHEA:16609"/>
        <dbReference type="ChEBI" id="CHEBI:16708"/>
        <dbReference type="ChEBI" id="CHEBI:33019"/>
        <dbReference type="ChEBI" id="CHEBI:58017"/>
        <dbReference type="ChEBI" id="CHEBI:456215"/>
        <dbReference type="EC" id="2.4.2.7"/>
    </reaction>
</comment>
<dbReference type="InterPro" id="IPR029057">
    <property type="entry name" value="PRTase-like"/>
</dbReference>
<evidence type="ECO:0000256" key="2">
    <source>
        <dbReference type="ARBA" id="ARBA00003968"/>
    </source>
</evidence>
<feature type="domain" description="Phosphoribosyltransferase" evidence="12">
    <location>
        <begin position="34"/>
        <end position="150"/>
    </location>
</feature>
<dbReference type="PANTHER" id="PTHR32315:SF3">
    <property type="entry name" value="ADENINE PHOSPHORIBOSYLTRANSFERASE"/>
    <property type="match status" value="1"/>
</dbReference>